<dbReference type="EMBL" id="LSYS01003963">
    <property type="protein sequence ID" value="OPJ81668.1"/>
    <property type="molecule type" value="Genomic_DNA"/>
</dbReference>
<dbReference type="InterPro" id="IPR045093">
    <property type="entry name" value="Cullin"/>
</dbReference>
<protein>
    <submittedName>
        <fullName evidence="2">Cullin-9</fullName>
    </submittedName>
</protein>
<organism evidence="2 3">
    <name type="scientific">Patagioenas fasciata monilis</name>
    <dbReference type="NCBI Taxonomy" id="372326"/>
    <lineage>
        <taxon>Eukaryota</taxon>
        <taxon>Metazoa</taxon>
        <taxon>Chordata</taxon>
        <taxon>Craniata</taxon>
        <taxon>Vertebrata</taxon>
        <taxon>Euteleostomi</taxon>
        <taxon>Archelosauria</taxon>
        <taxon>Archosauria</taxon>
        <taxon>Dinosauria</taxon>
        <taxon>Saurischia</taxon>
        <taxon>Theropoda</taxon>
        <taxon>Coelurosauria</taxon>
        <taxon>Aves</taxon>
        <taxon>Neognathae</taxon>
        <taxon>Neoaves</taxon>
        <taxon>Columbimorphae</taxon>
        <taxon>Columbiformes</taxon>
        <taxon>Columbidae</taxon>
        <taxon>Patagioenas</taxon>
    </lineage>
</organism>
<evidence type="ECO:0000259" key="1">
    <source>
        <dbReference type="Pfam" id="PF11515"/>
    </source>
</evidence>
<dbReference type="STRING" id="372326.A0A1V4KB84"/>
<proteinExistence type="predicted"/>
<sequence>MRVRMLEDYEQVSAGDEGDFRQSNDGMPPVQVHWQALGCTYWVHWHMVEIIGPAGQEEHEGQEKMSALTHNYKLAGGTRQRANAGVQPQVAFQTVEIKTAARPASAERRQTFSTFRSWPTQGAVQVFYLPLQSRQGLGRKREETRACLSLHLLL</sequence>
<reference evidence="2 3" key="1">
    <citation type="submission" date="2016-02" db="EMBL/GenBank/DDBJ databases">
        <title>Band-tailed pigeon sequencing and assembly.</title>
        <authorList>
            <person name="Soares A.E."/>
            <person name="Novak B.J."/>
            <person name="Rice E.S."/>
            <person name="O'Connell B."/>
            <person name="Chang D."/>
            <person name="Weber S."/>
            <person name="Shapiro B."/>
        </authorList>
    </citation>
    <scope>NUCLEOTIDE SEQUENCE [LARGE SCALE GENOMIC DNA]</scope>
    <source>
        <strain evidence="2">BTP2013</strain>
        <tissue evidence="2">Blood</tissue>
    </source>
</reference>
<dbReference type="SUPFAM" id="SSF63748">
    <property type="entry name" value="Tudor/PWWP/MBT"/>
    <property type="match status" value="1"/>
</dbReference>
<name>A0A1V4KB84_PATFA</name>
<dbReference type="PANTHER" id="PTHR22771">
    <property type="entry name" value="CULLIN AND GALACTOSE-BINDING DOMAIN-CONTAINING"/>
    <property type="match status" value="1"/>
</dbReference>
<comment type="caution">
    <text evidence="2">The sequence shown here is derived from an EMBL/GenBank/DDBJ whole genome shotgun (WGS) entry which is preliminary data.</text>
</comment>
<evidence type="ECO:0000313" key="3">
    <source>
        <dbReference type="Proteomes" id="UP000190648"/>
    </source>
</evidence>
<accession>A0A1V4KB84</accession>
<gene>
    <name evidence="2" type="ORF">AV530_014664</name>
</gene>
<dbReference type="AlphaFoldDB" id="A0A1V4KB84"/>
<dbReference type="InterPro" id="IPR021097">
    <property type="entry name" value="CPH_domain"/>
</dbReference>
<feature type="domain" description="CPH" evidence="1">
    <location>
        <begin position="1"/>
        <end position="53"/>
    </location>
</feature>
<dbReference type="PANTHER" id="PTHR22771:SF4">
    <property type="entry name" value="CULLIN 7-RELATED"/>
    <property type="match status" value="1"/>
</dbReference>
<dbReference type="Gene3D" id="2.30.30.30">
    <property type="match status" value="1"/>
</dbReference>
<dbReference type="InterPro" id="IPR014722">
    <property type="entry name" value="Rib_uL2_dom2"/>
</dbReference>
<dbReference type="OrthoDB" id="1431934at2759"/>
<dbReference type="Proteomes" id="UP000190648">
    <property type="component" value="Unassembled WGS sequence"/>
</dbReference>
<evidence type="ECO:0000313" key="2">
    <source>
        <dbReference type="EMBL" id="OPJ81668.1"/>
    </source>
</evidence>
<keyword evidence="3" id="KW-1185">Reference proteome</keyword>
<dbReference type="Pfam" id="PF11515">
    <property type="entry name" value="Cul7"/>
    <property type="match status" value="1"/>
</dbReference>